<evidence type="ECO:0000313" key="5">
    <source>
        <dbReference type="Proteomes" id="UP000248706"/>
    </source>
</evidence>
<dbReference type="SUPFAM" id="SSF53474">
    <property type="entry name" value="alpha/beta-Hydrolases"/>
    <property type="match status" value="1"/>
</dbReference>
<evidence type="ECO:0000313" key="4">
    <source>
        <dbReference type="EMBL" id="RAQ95738.1"/>
    </source>
</evidence>
<dbReference type="InterPro" id="IPR000073">
    <property type="entry name" value="AB_hydrolase_1"/>
</dbReference>
<dbReference type="InterPro" id="IPR029058">
    <property type="entry name" value="AB_hydrolase_fold"/>
</dbReference>
<dbReference type="Proteomes" id="UP000248706">
    <property type="component" value="Unassembled WGS sequence"/>
</dbReference>
<dbReference type="PRINTS" id="PR00111">
    <property type="entry name" value="ABHYDROLASE"/>
</dbReference>
<name>A0A328VDA3_9CHLR</name>
<dbReference type="PANTHER" id="PTHR43798">
    <property type="entry name" value="MONOACYLGLYCEROL LIPASE"/>
    <property type="match status" value="1"/>
</dbReference>
<feature type="transmembrane region" description="Helical" evidence="2">
    <location>
        <begin position="82"/>
        <end position="104"/>
    </location>
</feature>
<reference evidence="4 5" key="1">
    <citation type="submission" date="2016-08" db="EMBL/GenBank/DDBJ databases">
        <title>Analysis of Carbohydrate Active Enzymes in Thermogemmatispora T81 Reveals Carbohydrate Degradation Ability.</title>
        <authorList>
            <person name="Tomazini A."/>
            <person name="Lal S."/>
            <person name="Stott M."/>
            <person name="Henrissat B."/>
            <person name="Polikarpov I."/>
            <person name="Sparling R."/>
            <person name="Levin D.B."/>
        </authorList>
    </citation>
    <scope>NUCLEOTIDE SEQUENCE [LARGE SCALE GENOMIC DNA]</scope>
    <source>
        <strain evidence="4 5">T81</strain>
    </source>
</reference>
<dbReference type="RefSeq" id="WP_112428735.1">
    <property type="nucleotide sequence ID" value="NZ_MCIF01000002.1"/>
</dbReference>
<dbReference type="InterPro" id="IPR000639">
    <property type="entry name" value="Epox_hydrolase-like"/>
</dbReference>
<gene>
    <name evidence="4" type="ORF">A4R35_09345</name>
</gene>
<dbReference type="Gene3D" id="3.40.50.1820">
    <property type="entry name" value="alpha/beta hydrolase"/>
    <property type="match status" value="1"/>
</dbReference>
<dbReference type="PANTHER" id="PTHR43798:SF31">
    <property type="entry name" value="AB HYDROLASE SUPERFAMILY PROTEIN YCLE"/>
    <property type="match status" value="1"/>
</dbReference>
<dbReference type="GO" id="GO:0016020">
    <property type="term" value="C:membrane"/>
    <property type="evidence" value="ECO:0007669"/>
    <property type="project" value="TreeGrafter"/>
</dbReference>
<keyword evidence="5" id="KW-1185">Reference proteome</keyword>
<proteinExistence type="predicted"/>
<keyword evidence="2" id="KW-0812">Transmembrane</keyword>
<organism evidence="4 5">
    <name type="scientific">Thermogemmatispora tikiterensis</name>
    <dbReference type="NCBI Taxonomy" id="1825093"/>
    <lineage>
        <taxon>Bacteria</taxon>
        <taxon>Bacillati</taxon>
        <taxon>Chloroflexota</taxon>
        <taxon>Ktedonobacteria</taxon>
        <taxon>Thermogemmatisporales</taxon>
        <taxon>Thermogemmatisporaceae</taxon>
        <taxon>Thermogemmatispora</taxon>
    </lineage>
</organism>
<dbReference type="PRINTS" id="PR00412">
    <property type="entry name" value="EPOXHYDRLASE"/>
</dbReference>
<dbReference type="EMBL" id="MCIF01000002">
    <property type="protein sequence ID" value="RAQ95738.1"/>
    <property type="molecule type" value="Genomic_DNA"/>
</dbReference>
<accession>A0A328VDA3</accession>
<dbReference type="InterPro" id="IPR050266">
    <property type="entry name" value="AB_hydrolase_sf"/>
</dbReference>
<feature type="domain" description="AB hydrolase-1" evidence="3">
    <location>
        <begin position="20"/>
        <end position="249"/>
    </location>
</feature>
<evidence type="ECO:0000256" key="2">
    <source>
        <dbReference type="SAM" id="Phobius"/>
    </source>
</evidence>
<sequence>MNARLNGVQIAYDDHGAGLPVLFLHAFPLNRRMWQGEMEGLLREGRYRLVALDWRGFGESEIDREILTMETLADDVAALMDWLGMDGAVLCGLSMGGYVAFAFLRKYPQRVRGLILADTRPEPDSEEGKANREQLARLAETRGVEAVADLQIPRLLSEETRRQRPEVEAQVRRLIAAATPRGIAAASRGMAQRADARELLPTIRCPVLVVVGELDQLSPPSLAREYAARIPQAQLQVIPRAAHLSNLEQPQAFLDTVSAFLRSSIPAL</sequence>
<protein>
    <recommendedName>
        <fullName evidence="3">AB hydrolase-1 domain-containing protein</fullName>
    </recommendedName>
</protein>
<keyword evidence="1" id="KW-0378">Hydrolase</keyword>
<keyword evidence="2" id="KW-1133">Transmembrane helix</keyword>
<keyword evidence="2" id="KW-0472">Membrane</keyword>
<dbReference type="OrthoDB" id="252464at2"/>
<comment type="caution">
    <text evidence="4">The sequence shown here is derived from an EMBL/GenBank/DDBJ whole genome shotgun (WGS) entry which is preliminary data.</text>
</comment>
<dbReference type="Pfam" id="PF00561">
    <property type="entry name" value="Abhydrolase_1"/>
    <property type="match status" value="1"/>
</dbReference>
<dbReference type="AlphaFoldDB" id="A0A328VDA3"/>
<evidence type="ECO:0000256" key="1">
    <source>
        <dbReference type="ARBA" id="ARBA00022801"/>
    </source>
</evidence>
<evidence type="ECO:0000259" key="3">
    <source>
        <dbReference type="Pfam" id="PF00561"/>
    </source>
</evidence>
<dbReference type="GO" id="GO:0016787">
    <property type="term" value="F:hydrolase activity"/>
    <property type="evidence" value="ECO:0007669"/>
    <property type="project" value="UniProtKB-KW"/>
</dbReference>